<name>A0ABD3NL13_9STRA</name>
<keyword evidence="4" id="KW-1185">Reference proteome</keyword>
<evidence type="ECO:0000313" key="4">
    <source>
        <dbReference type="Proteomes" id="UP001530400"/>
    </source>
</evidence>
<gene>
    <name evidence="3" type="ORF">ACHAWO_010628</name>
</gene>
<comment type="caution">
    <text evidence="3">The sequence shown here is derived from an EMBL/GenBank/DDBJ whole genome shotgun (WGS) entry which is preliminary data.</text>
</comment>
<dbReference type="InterPro" id="IPR009316">
    <property type="entry name" value="COG2"/>
</dbReference>
<feature type="domain" description="COG complex component COG2 C-terminal" evidence="2">
    <location>
        <begin position="497"/>
        <end position="835"/>
    </location>
</feature>
<dbReference type="EMBL" id="JALLPJ020001091">
    <property type="protein sequence ID" value="KAL3776600.1"/>
    <property type="molecule type" value="Genomic_DNA"/>
</dbReference>
<feature type="region of interest" description="Disordered" evidence="1">
    <location>
        <begin position="1"/>
        <end position="45"/>
    </location>
</feature>
<organism evidence="3 4">
    <name type="scientific">Cyclotella atomus</name>
    <dbReference type="NCBI Taxonomy" id="382360"/>
    <lineage>
        <taxon>Eukaryota</taxon>
        <taxon>Sar</taxon>
        <taxon>Stramenopiles</taxon>
        <taxon>Ochrophyta</taxon>
        <taxon>Bacillariophyta</taxon>
        <taxon>Coscinodiscophyceae</taxon>
        <taxon>Thalassiosirophycidae</taxon>
        <taxon>Stephanodiscales</taxon>
        <taxon>Stephanodiscaceae</taxon>
        <taxon>Cyclotella</taxon>
    </lineage>
</organism>
<dbReference type="AlphaFoldDB" id="A0ABD3NL13"/>
<evidence type="ECO:0000256" key="1">
    <source>
        <dbReference type="SAM" id="MobiDB-lite"/>
    </source>
</evidence>
<accession>A0ABD3NL13</accession>
<dbReference type="PANTHER" id="PTHR12961:SF0">
    <property type="entry name" value="CONSERVED OLIGOMERIC GOLGI COMPLEX SUBUNIT 2"/>
    <property type="match status" value="1"/>
</dbReference>
<dbReference type="PANTHER" id="PTHR12961">
    <property type="entry name" value="CONSERVED OLIGOMERIC GOLGI COMPLEX COMPONENT 2"/>
    <property type="match status" value="1"/>
</dbReference>
<protein>
    <recommendedName>
        <fullName evidence="2">COG complex component COG2 C-terminal domain-containing protein</fullName>
    </recommendedName>
</protein>
<dbReference type="Pfam" id="PF12022">
    <property type="entry name" value="COG2_C"/>
    <property type="match status" value="1"/>
</dbReference>
<dbReference type="InterPro" id="IPR024603">
    <property type="entry name" value="COG_complex_COG2_C"/>
</dbReference>
<reference evidence="3 4" key="1">
    <citation type="submission" date="2024-10" db="EMBL/GenBank/DDBJ databases">
        <title>Updated reference genomes for cyclostephanoid diatoms.</title>
        <authorList>
            <person name="Roberts W.R."/>
            <person name="Alverson A.J."/>
        </authorList>
    </citation>
    <scope>NUCLEOTIDE SEQUENCE [LARGE SCALE GENOMIC DNA]</scope>
    <source>
        <strain evidence="3 4">AJA010-31</strain>
    </source>
</reference>
<evidence type="ECO:0000313" key="3">
    <source>
        <dbReference type="EMBL" id="KAL3776600.1"/>
    </source>
</evidence>
<sequence>MASSSYNHGTSPSYKAYTPNMNTTPASPPEASLTIIPPINQDDPSIASTSTLQTRLTSLRHQSSTLSTELTKKLATSRSGQSLLHIGPSLSTLPPDLSTLTEALGPLLDQVCEYEKENLDELKRLVEVGCGVKKALWRSRAGEECAVVYGDLCGAEEVIRGIVSGNGVGEMEDAELHHVNSLERAAHTTLFLLQELQSSSSQVSAMTSSSLKEAESTNPSSSLPSLLSKESDYNGVLIEKSRFLMKLSPRIRKLESDTVKCCVGKLEELLARIRKDADECSGDGTVSHDKENVKENLLLMMGNCLRGLALLGRGADAESAFARVAIMPIIRSKLSMGKLDEGGSRGECAGLFFLLDDIANTVASIYGSLLRSSEGMFTHDEDDTATAMEVDLVVSGVWVPVATALMADPGIKTAIFSPGIANILQANYSALDTFLSELASNLLKAPATNHSNEGKIDEPDDIGDFSHLYYQPTITSSSMERAQSRLYSHHTTIEFSKKWNLPIYYQLRFAEFCKRLDKAIDRVCKEGWEADVFTGDDKDNKTIRDQLGLELPVFIELYDVLASMWRSNVFLRPLTHRFLRGAVQLVGRLLTFIKEGLDGNIEFGGNNEAATNAESEEGEEGGPAETVVGIPSYLWNSRVEDLAVVAWELTILETCMTHDYLDVIAKTVCPMDSESRKNTHNSSSELEEIRSLSADVLLESSQDISPLIENSWNKLIVDNLIAQCCVPLSAVKGVAATYRMTNRPPPTQASPFVATILRPLKEFDTSYSSRTPPQIGDEWKYRVIGTVADRYSVAVEELIATVKRTEEALKSRKTRRMMAGGMSDGEKVKLQLFLDHKEFKSHVEELGVDSEHVEGLVKFRDLTQEAESLYEQTQNS</sequence>
<feature type="region of interest" description="Disordered" evidence="1">
    <location>
        <begin position="207"/>
        <end position="226"/>
    </location>
</feature>
<proteinExistence type="predicted"/>
<dbReference type="Proteomes" id="UP001530400">
    <property type="component" value="Unassembled WGS sequence"/>
</dbReference>
<evidence type="ECO:0000259" key="2">
    <source>
        <dbReference type="Pfam" id="PF12022"/>
    </source>
</evidence>
<feature type="compositionally biased region" description="Polar residues" evidence="1">
    <location>
        <begin position="1"/>
        <end position="25"/>
    </location>
</feature>